<evidence type="ECO:0000256" key="9">
    <source>
        <dbReference type="HAMAP-Rule" id="MF_00134"/>
    </source>
</evidence>
<evidence type="ECO:0000313" key="13">
    <source>
        <dbReference type="Proteomes" id="UP000195139"/>
    </source>
</evidence>
<keyword evidence="5 9" id="KW-0210">Decarboxylase</keyword>
<name>A0A242CF03_9ENTE</name>
<dbReference type="CDD" id="cd00331">
    <property type="entry name" value="IGPS"/>
    <property type="match status" value="1"/>
</dbReference>
<gene>
    <name evidence="9" type="primary">trpC</name>
    <name evidence="12" type="ORF">A5880_001698</name>
    <name evidence="11" type="ORF">A5880_001781</name>
</gene>
<dbReference type="FunFam" id="3.20.20.70:FF:000024">
    <property type="entry name" value="Indole-3-glycerol phosphate synthase"/>
    <property type="match status" value="1"/>
</dbReference>
<dbReference type="GO" id="GO:0000162">
    <property type="term" value="P:L-tryptophan biosynthetic process"/>
    <property type="evidence" value="ECO:0007669"/>
    <property type="project" value="UniProtKB-UniRule"/>
</dbReference>
<sequence>MDFLEKIIKEKQKEVALMPLETLQPLRQAFSFYQQVKNHPEKMHIIGEVKRASPSKGAINLSVNVIEQAQAYEEAGVGAISVLTDEIFFKGSIEDLRQVSEQVKVPVLCKDFIIDEKQVIRARNAGATMVLLIVAALTQQQLAVLYAKAVALGLEVLVEVHDEQELKIAEALSAKLIGVNNRDLKTFEVSIAVSQTLGEKQATDAVYISESGFSTREQVALVKDDYQAILVGEGLMRQTDPKEKLKELQVMR</sequence>
<dbReference type="EMBL" id="NGLE02000001">
    <property type="protein sequence ID" value="MEI5994223.1"/>
    <property type="molecule type" value="Genomic_DNA"/>
</dbReference>
<keyword evidence="4 9" id="KW-0028">Amino-acid biosynthesis</keyword>
<dbReference type="GO" id="GO:0004425">
    <property type="term" value="F:indole-3-glycerol-phosphate synthase activity"/>
    <property type="evidence" value="ECO:0007669"/>
    <property type="project" value="UniProtKB-UniRule"/>
</dbReference>
<comment type="caution">
    <text evidence="12">The sequence shown here is derived from an EMBL/GenBank/DDBJ whole genome shotgun (WGS) entry which is preliminary data.</text>
</comment>
<keyword evidence="8 9" id="KW-0456">Lyase</keyword>
<dbReference type="PROSITE" id="PS00614">
    <property type="entry name" value="IGPS"/>
    <property type="match status" value="1"/>
</dbReference>
<dbReference type="UniPathway" id="UPA00035">
    <property type="reaction ID" value="UER00043"/>
</dbReference>
<comment type="similarity">
    <text evidence="3 9">Belongs to the TrpC family.</text>
</comment>
<reference evidence="12" key="1">
    <citation type="submission" date="2017-05" db="EMBL/GenBank/DDBJ databases">
        <title>The Genome Sequence of Enterococcus sp. 4G2_DIV0659.</title>
        <authorList>
            <consortium name="The Broad Institute Genomics Platform"/>
            <consortium name="The Broad Institute Genomic Center for Infectious Diseases"/>
            <person name="Earl A."/>
            <person name="Manson A."/>
            <person name="Schwartman J."/>
            <person name="Gilmore M."/>
            <person name="Abouelleil A."/>
            <person name="Cao P."/>
            <person name="Chapman S."/>
            <person name="Cusick C."/>
            <person name="Shea T."/>
            <person name="Young S."/>
            <person name="Neafsey D."/>
            <person name="Nusbaum C."/>
            <person name="Birren B."/>
        </authorList>
    </citation>
    <scope>NUCLEOTIDE SEQUENCE [LARGE SCALE GENOMIC DNA]</scope>
    <source>
        <strain evidence="12">4G2_DIV0659</strain>
    </source>
</reference>
<dbReference type="NCBIfam" id="NF001371">
    <property type="entry name" value="PRK00278.1-3"/>
    <property type="match status" value="1"/>
</dbReference>
<evidence type="ECO:0000256" key="4">
    <source>
        <dbReference type="ARBA" id="ARBA00022605"/>
    </source>
</evidence>
<dbReference type="InterPro" id="IPR013785">
    <property type="entry name" value="Aldolase_TIM"/>
</dbReference>
<dbReference type="InterPro" id="IPR001468">
    <property type="entry name" value="Indole-3-GlycerolPSynthase_CS"/>
</dbReference>
<keyword evidence="6 9" id="KW-0822">Tryptophan biosynthesis</keyword>
<dbReference type="InterPro" id="IPR013798">
    <property type="entry name" value="Indole-3-glycerol_P_synth_dom"/>
</dbReference>
<evidence type="ECO:0000313" key="12">
    <source>
        <dbReference type="EMBL" id="OTO08698.1"/>
    </source>
</evidence>
<evidence type="ECO:0000313" key="11">
    <source>
        <dbReference type="EMBL" id="MEI5994223.1"/>
    </source>
</evidence>
<evidence type="ECO:0000256" key="6">
    <source>
        <dbReference type="ARBA" id="ARBA00022822"/>
    </source>
</evidence>
<dbReference type="OrthoDB" id="9804217at2"/>
<keyword evidence="7 9" id="KW-0057">Aromatic amino acid biosynthesis</keyword>
<comment type="catalytic activity">
    <reaction evidence="1 9">
        <text>1-(2-carboxyphenylamino)-1-deoxy-D-ribulose 5-phosphate + H(+) = (1S,2R)-1-C-(indol-3-yl)glycerol 3-phosphate + CO2 + H2O</text>
        <dbReference type="Rhea" id="RHEA:23476"/>
        <dbReference type="ChEBI" id="CHEBI:15377"/>
        <dbReference type="ChEBI" id="CHEBI:15378"/>
        <dbReference type="ChEBI" id="CHEBI:16526"/>
        <dbReference type="ChEBI" id="CHEBI:58613"/>
        <dbReference type="ChEBI" id="CHEBI:58866"/>
        <dbReference type="EC" id="4.1.1.48"/>
    </reaction>
</comment>
<evidence type="ECO:0000256" key="3">
    <source>
        <dbReference type="ARBA" id="ARBA00008737"/>
    </source>
</evidence>
<dbReference type="RefSeq" id="WP_086330616.1">
    <property type="nucleotide sequence ID" value="NZ_NGLE02000001.1"/>
</dbReference>
<dbReference type="PANTHER" id="PTHR22854">
    <property type="entry name" value="TRYPTOPHAN BIOSYNTHESIS PROTEIN"/>
    <property type="match status" value="1"/>
</dbReference>
<feature type="domain" description="Indole-3-glycerol phosphate synthase" evidence="10">
    <location>
        <begin position="4"/>
        <end position="248"/>
    </location>
</feature>
<dbReference type="Pfam" id="PF00218">
    <property type="entry name" value="IGPS"/>
    <property type="match status" value="1"/>
</dbReference>
<dbReference type="NCBIfam" id="NF001377">
    <property type="entry name" value="PRK00278.2-4"/>
    <property type="match status" value="1"/>
</dbReference>
<evidence type="ECO:0000256" key="7">
    <source>
        <dbReference type="ARBA" id="ARBA00023141"/>
    </source>
</evidence>
<dbReference type="Gene3D" id="3.20.20.70">
    <property type="entry name" value="Aldolase class I"/>
    <property type="match status" value="1"/>
</dbReference>
<evidence type="ECO:0000256" key="5">
    <source>
        <dbReference type="ARBA" id="ARBA00022793"/>
    </source>
</evidence>
<dbReference type="STRING" id="1834181.A5880_001698"/>
<comment type="pathway">
    <text evidence="2 9">Amino-acid biosynthesis; L-tryptophan biosynthesis; L-tryptophan from chorismate: step 4/5.</text>
</comment>
<accession>A0A242CF03</accession>
<keyword evidence="13" id="KW-1185">Reference proteome</keyword>
<dbReference type="InterPro" id="IPR011060">
    <property type="entry name" value="RibuloseP-bd_barrel"/>
</dbReference>
<dbReference type="EC" id="4.1.1.48" evidence="9"/>
<evidence type="ECO:0000256" key="8">
    <source>
        <dbReference type="ARBA" id="ARBA00023239"/>
    </source>
</evidence>
<reference evidence="11 13" key="2">
    <citation type="submission" date="2018-07" db="EMBL/GenBank/DDBJ databases">
        <title>The Genome Sequence of Enterococcus sp. DIV0659b.</title>
        <authorList>
            <consortium name="The Broad Institute Genomics Platform"/>
            <consortium name="The Broad Institute Genomic Center for Infectious Diseases"/>
            <person name="Earl A."/>
            <person name="Manson A."/>
            <person name="Schwartman J."/>
            <person name="Gilmore M."/>
            <person name="Abouelleil A."/>
            <person name="Cao P."/>
            <person name="Chapman S."/>
            <person name="Cusick C."/>
            <person name="Shea T."/>
            <person name="Young S."/>
            <person name="Neafsey D."/>
            <person name="Nusbaum C."/>
            <person name="Birren B."/>
        </authorList>
    </citation>
    <scope>NUCLEOTIDE SEQUENCE [LARGE SCALE GENOMIC DNA]</scope>
    <source>
        <strain evidence="11 13">4G2_DIV0659</strain>
    </source>
</reference>
<dbReference type="PANTHER" id="PTHR22854:SF2">
    <property type="entry name" value="INDOLE-3-GLYCEROL-PHOSPHATE SYNTHASE"/>
    <property type="match status" value="1"/>
</dbReference>
<dbReference type="SUPFAM" id="SSF51366">
    <property type="entry name" value="Ribulose-phoshate binding barrel"/>
    <property type="match status" value="1"/>
</dbReference>
<evidence type="ECO:0000256" key="2">
    <source>
        <dbReference type="ARBA" id="ARBA00004696"/>
    </source>
</evidence>
<proteinExistence type="inferred from homology"/>
<evidence type="ECO:0000256" key="1">
    <source>
        <dbReference type="ARBA" id="ARBA00001633"/>
    </source>
</evidence>
<dbReference type="EMBL" id="NGLE01000002">
    <property type="protein sequence ID" value="OTO08698.1"/>
    <property type="molecule type" value="Genomic_DNA"/>
</dbReference>
<dbReference type="AlphaFoldDB" id="A0A242CF03"/>
<dbReference type="InterPro" id="IPR045186">
    <property type="entry name" value="Indole-3-glycerol_P_synth"/>
</dbReference>
<organism evidence="12">
    <name type="scientific">Candidatus Enterococcus mansonii</name>
    <dbReference type="NCBI Taxonomy" id="1834181"/>
    <lineage>
        <taxon>Bacteria</taxon>
        <taxon>Bacillati</taxon>
        <taxon>Bacillota</taxon>
        <taxon>Bacilli</taxon>
        <taxon>Lactobacillales</taxon>
        <taxon>Enterococcaceae</taxon>
        <taxon>Enterococcus</taxon>
    </lineage>
</organism>
<evidence type="ECO:0000259" key="10">
    <source>
        <dbReference type="Pfam" id="PF00218"/>
    </source>
</evidence>
<protein>
    <recommendedName>
        <fullName evidence="9">Indole-3-glycerol phosphate synthase</fullName>
        <shortName evidence="9">IGPS</shortName>
        <ecNumber evidence="9">4.1.1.48</ecNumber>
    </recommendedName>
</protein>
<dbReference type="Proteomes" id="UP000195139">
    <property type="component" value="Unassembled WGS sequence"/>
</dbReference>
<dbReference type="GO" id="GO:0004640">
    <property type="term" value="F:phosphoribosylanthranilate isomerase activity"/>
    <property type="evidence" value="ECO:0007669"/>
    <property type="project" value="TreeGrafter"/>
</dbReference>
<dbReference type="HAMAP" id="MF_00134_B">
    <property type="entry name" value="IGPS_B"/>
    <property type="match status" value="1"/>
</dbReference>